<comment type="subcellular location">
    <subcellularLocation>
        <location evidence="1">Membrane</location>
        <topology evidence="1">Single-pass membrane protein</topology>
    </subcellularLocation>
</comment>
<evidence type="ECO:0000313" key="8">
    <source>
        <dbReference type="Proteomes" id="UP000703661"/>
    </source>
</evidence>
<dbReference type="AlphaFoldDB" id="A0A9P6MZC1"/>
<gene>
    <name evidence="7" type="ORF">BGZ80_005623</name>
</gene>
<organism evidence="7 8">
    <name type="scientific">Entomortierella chlamydospora</name>
    <dbReference type="NCBI Taxonomy" id="101097"/>
    <lineage>
        <taxon>Eukaryota</taxon>
        <taxon>Fungi</taxon>
        <taxon>Fungi incertae sedis</taxon>
        <taxon>Mucoromycota</taxon>
        <taxon>Mortierellomycotina</taxon>
        <taxon>Mortierellomycetes</taxon>
        <taxon>Mortierellales</taxon>
        <taxon>Mortierellaceae</taxon>
        <taxon>Entomortierella</taxon>
    </lineage>
</organism>
<protein>
    <submittedName>
        <fullName evidence="7">Uncharacterized protein</fullName>
    </submittedName>
</protein>
<dbReference type="Gene3D" id="2.120.10.80">
    <property type="entry name" value="Kelch-type beta propeller"/>
    <property type="match status" value="1"/>
</dbReference>
<evidence type="ECO:0000256" key="6">
    <source>
        <dbReference type="SAM" id="Phobius"/>
    </source>
</evidence>
<evidence type="ECO:0000256" key="2">
    <source>
        <dbReference type="ARBA" id="ARBA00022692"/>
    </source>
</evidence>
<sequence length="456" mass="48088">MPAAGPQSLYTYASVWVPHLESMLIVGGQMLVGAPTGLVLYNPASGTWTNQVATGSAFAYNRVSPCAASNADGSLVVVFGGFIAGAANADPNAYILDTMKWTWTTVPFGGTARGNAACAIVDDYFIVWGGFFKNPAQSNLLPSEQDALVLLSLTSNTWLTSYTPSSAIASNSTTGSTSNSGSGNSKSAFPTGAIAGIAVGVVVVLLAIAFFVHKRGKKRHGHVKADTTDVDFTKADEGDDVAEMHQSLDGRPRRPPPPPEIFTPAHYDFESAPTSNVERNSQQLLQSVHESHPGFAPHPYDQSYVSPQIAGVPTSPSAEGYSSVAGYAYSPSSTAPLVPASEYSGTSPYQQHQQMQRASFANAGNVYYPPPPGSNQLQGYIPYNPLPTNSEYKVPIQEEGVHNMDSYHDGRSQERFSMASDASSKGKRPPSGPQGGFGFGSPMGPPNVGSPQTIPE</sequence>
<dbReference type="SUPFAM" id="SSF117281">
    <property type="entry name" value="Kelch motif"/>
    <property type="match status" value="1"/>
</dbReference>
<name>A0A9P6MZC1_9FUNG</name>
<feature type="transmembrane region" description="Helical" evidence="6">
    <location>
        <begin position="188"/>
        <end position="212"/>
    </location>
</feature>
<keyword evidence="4 6" id="KW-0472">Membrane</keyword>
<reference evidence="7" key="1">
    <citation type="journal article" date="2020" name="Fungal Divers.">
        <title>Resolving the Mortierellaceae phylogeny through synthesis of multi-gene phylogenetics and phylogenomics.</title>
        <authorList>
            <person name="Vandepol N."/>
            <person name="Liber J."/>
            <person name="Desiro A."/>
            <person name="Na H."/>
            <person name="Kennedy M."/>
            <person name="Barry K."/>
            <person name="Grigoriev I.V."/>
            <person name="Miller A.N."/>
            <person name="O'Donnell K."/>
            <person name="Stajich J.E."/>
            <person name="Bonito G."/>
        </authorList>
    </citation>
    <scope>NUCLEOTIDE SEQUENCE</scope>
    <source>
        <strain evidence="7">NRRL 2769</strain>
    </source>
</reference>
<feature type="compositionally biased region" description="Basic and acidic residues" evidence="5">
    <location>
        <begin position="234"/>
        <end position="252"/>
    </location>
</feature>
<dbReference type="InterPro" id="IPR015915">
    <property type="entry name" value="Kelch-typ_b-propeller"/>
</dbReference>
<dbReference type="GO" id="GO:0016020">
    <property type="term" value="C:membrane"/>
    <property type="evidence" value="ECO:0007669"/>
    <property type="project" value="UniProtKB-SubCell"/>
</dbReference>
<keyword evidence="2 6" id="KW-0812">Transmembrane</keyword>
<dbReference type="PANTHER" id="PTHR15549">
    <property type="entry name" value="PAIRED IMMUNOGLOBULIN-LIKE TYPE 2 RECEPTOR"/>
    <property type="match status" value="1"/>
</dbReference>
<evidence type="ECO:0000256" key="5">
    <source>
        <dbReference type="SAM" id="MobiDB-lite"/>
    </source>
</evidence>
<comment type="caution">
    <text evidence="7">The sequence shown here is derived from an EMBL/GenBank/DDBJ whole genome shotgun (WGS) entry which is preliminary data.</text>
</comment>
<dbReference type="Proteomes" id="UP000703661">
    <property type="component" value="Unassembled WGS sequence"/>
</dbReference>
<keyword evidence="3 6" id="KW-1133">Transmembrane helix</keyword>
<evidence type="ECO:0000313" key="7">
    <source>
        <dbReference type="EMBL" id="KAG0019549.1"/>
    </source>
</evidence>
<evidence type="ECO:0000256" key="3">
    <source>
        <dbReference type="ARBA" id="ARBA00022989"/>
    </source>
</evidence>
<feature type="region of interest" description="Disordered" evidence="5">
    <location>
        <begin position="234"/>
        <end position="280"/>
    </location>
</feature>
<accession>A0A9P6MZC1</accession>
<dbReference type="GO" id="GO:0071944">
    <property type="term" value="C:cell periphery"/>
    <property type="evidence" value="ECO:0007669"/>
    <property type="project" value="UniProtKB-ARBA"/>
</dbReference>
<feature type="region of interest" description="Disordered" evidence="5">
    <location>
        <begin position="416"/>
        <end position="456"/>
    </location>
</feature>
<evidence type="ECO:0000256" key="1">
    <source>
        <dbReference type="ARBA" id="ARBA00004167"/>
    </source>
</evidence>
<dbReference type="EMBL" id="JAAAID010000277">
    <property type="protein sequence ID" value="KAG0019549.1"/>
    <property type="molecule type" value="Genomic_DNA"/>
</dbReference>
<proteinExistence type="predicted"/>
<dbReference type="InterPro" id="IPR051694">
    <property type="entry name" value="Immunoregulatory_rcpt-like"/>
</dbReference>
<evidence type="ECO:0000256" key="4">
    <source>
        <dbReference type="ARBA" id="ARBA00023136"/>
    </source>
</evidence>
<keyword evidence="8" id="KW-1185">Reference proteome</keyword>